<keyword evidence="2" id="KW-1185">Reference proteome</keyword>
<protein>
    <submittedName>
        <fullName evidence="1">Uncharacterized protein</fullName>
    </submittedName>
</protein>
<dbReference type="Proteomes" id="UP001154282">
    <property type="component" value="Unassembled WGS sequence"/>
</dbReference>
<reference evidence="1" key="1">
    <citation type="submission" date="2022-08" db="EMBL/GenBank/DDBJ databases">
        <authorList>
            <person name="Gutierrez-Valencia J."/>
        </authorList>
    </citation>
    <scope>NUCLEOTIDE SEQUENCE</scope>
</reference>
<sequence length="87" mass="9528">MGRATIGVVEEEWFDRQESGVCEEGEDDRRREREAIYRGGGGGDEGSIDEESGGCGFDGPGWAASLVCDVSGCWWEYLGLIYPCSRI</sequence>
<evidence type="ECO:0000313" key="2">
    <source>
        <dbReference type="Proteomes" id="UP001154282"/>
    </source>
</evidence>
<accession>A0AAV0LBZ1</accession>
<gene>
    <name evidence="1" type="ORF">LITE_LOCUS23298</name>
</gene>
<evidence type="ECO:0000313" key="1">
    <source>
        <dbReference type="EMBL" id="CAI0432129.1"/>
    </source>
</evidence>
<proteinExistence type="predicted"/>
<comment type="caution">
    <text evidence="1">The sequence shown here is derived from an EMBL/GenBank/DDBJ whole genome shotgun (WGS) entry which is preliminary data.</text>
</comment>
<name>A0AAV0LBZ1_9ROSI</name>
<organism evidence="1 2">
    <name type="scientific">Linum tenue</name>
    <dbReference type="NCBI Taxonomy" id="586396"/>
    <lineage>
        <taxon>Eukaryota</taxon>
        <taxon>Viridiplantae</taxon>
        <taxon>Streptophyta</taxon>
        <taxon>Embryophyta</taxon>
        <taxon>Tracheophyta</taxon>
        <taxon>Spermatophyta</taxon>
        <taxon>Magnoliopsida</taxon>
        <taxon>eudicotyledons</taxon>
        <taxon>Gunneridae</taxon>
        <taxon>Pentapetalae</taxon>
        <taxon>rosids</taxon>
        <taxon>fabids</taxon>
        <taxon>Malpighiales</taxon>
        <taxon>Linaceae</taxon>
        <taxon>Linum</taxon>
    </lineage>
</organism>
<dbReference type="EMBL" id="CAMGYJ010000006">
    <property type="protein sequence ID" value="CAI0432129.1"/>
    <property type="molecule type" value="Genomic_DNA"/>
</dbReference>
<dbReference type="AlphaFoldDB" id="A0AAV0LBZ1"/>